<gene>
    <name evidence="4" type="ORF">BDV98DRAFT_561244</name>
</gene>
<evidence type="ECO:0000313" key="4">
    <source>
        <dbReference type="EMBL" id="TFL04963.1"/>
    </source>
</evidence>
<sequence length="369" mass="40383">MSLPVSCDIVEVLGSIFREMPNLAGAYVLAAVFASILFGVMCVQLYLYHTAFSQKDPRWLQGLVWVIFAIELAFQIIGTEFAWSALGAGWGNPTRLLVHPPAAVSAPLLTGIVTLLVQGFYTWRIVVLGERWDRVQAAVIVMLSIGQLVMTAYLVALIYQQGTSCTVVVLSHIKKIITSWLILAATGDIMISISLFLLLRRASKLTTNSDTATILQKVMTYTVETGLLTSFCAIADLVVFLVLPHTNWHIVIFFSLSKIYFNTLLATLNSRMTLTILGTRSSAREDASTRAFSSAVEWRDNGNAASIISTRPSVNTGLSGLQFSKTPLVLEEGMDDALELKGIRAGQSSSGSASQRNQSEDVQWRDLPQ</sequence>
<feature type="transmembrane region" description="Helical" evidence="2">
    <location>
        <begin position="59"/>
        <end position="83"/>
    </location>
</feature>
<feature type="compositionally biased region" description="Basic and acidic residues" evidence="1">
    <location>
        <begin position="358"/>
        <end position="369"/>
    </location>
</feature>
<feature type="transmembrane region" description="Helical" evidence="2">
    <location>
        <begin position="220"/>
        <end position="242"/>
    </location>
</feature>
<feature type="compositionally biased region" description="Low complexity" evidence="1">
    <location>
        <begin position="345"/>
        <end position="356"/>
    </location>
</feature>
<evidence type="ECO:0000256" key="2">
    <source>
        <dbReference type="SAM" id="Phobius"/>
    </source>
</evidence>
<feature type="domain" description="DUF6534" evidence="3">
    <location>
        <begin position="185"/>
        <end position="272"/>
    </location>
</feature>
<dbReference type="Pfam" id="PF20152">
    <property type="entry name" value="DUF6534"/>
    <property type="match status" value="1"/>
</dbReference>
<feature type="transmembrane region" description="Helical" evidence="2">
    <location>
        <begin position="103"/>
        <end position="123"/>
    </location>
</feature>
<evidence type="ECO:0000256" key="1">
    <source>
        <dbReference type="SAM" id="MobiDB-lite"/>
    </source>
</evidence>
<dbReference type="OrthoDB" id="3262409at2759"/>
<dbReference type="EMBL" id="ML178817">
    <property type="protein sequence ID" value="TFL04963.1"/>
    <property type="molecule type" value="Genomic_DNA"/>
</dbReference>
<name>A0A5C3QSL8_9AGAR</name>
<protein>
    <recommendedName>
        <fullName evidence="3">DUF6534 domain-containing protein</fullName>
    </recommendedName>
</protein>
<reference evidence="4 5" key="1">
    <citation type="journal article" date="2019" name="Nat. Ecol. Evol.">
        <title>Megaphylogeny resolves global patterns of mushroom evolution.</title>
        <authorList>
            <person name="Varga T."/>
            <person name="Krizsan K."/>
            <person name="Foldi C."/>
            <person name="Dima B."/>
            <person name="Sanchez-Garcia M."/>
            <person name="Sanchez-Ramirez S."/>
            <person name="Szollosi G.J."/>
            <person name="Szarkandi J.G."/>
            <person name="Papp V."/>
            <person name="Albert L."/>
            <person name="Andreopoulos W."/>
            <person name="Angelini C."/>
            <person name="Antonin V."/>
            <person name="Barry K.W."/>
            <person name="Bougher N.L."/>
            <person name="Buchanan P."/>
            <person name="Buyck B."/>
            <person name="Bense V."/>
            <person name="Catcheside P."/>
            <person name="Chovatia M."/>
            <person name="Cooper J."/>
            <person name="Damon W."/>
            <person name="Desjardin D."/>
            <person name="Finy P."/>
            <person name="Geml J."/>
            <person name="Haridas S."/>
            <person name="Hughes K."/>
            <person name="Justo A."/>
            <person name="Karasinski D."/>
            <person name="Kautmanova I."/>
            <person name="Kiss B."/>
            <person name="Kocsube S."/>
            <person name="Kotiranta H."/>
            <person name="LaButti K.M."/>
            <person name="Lechner B.E."/>
            <person name="Liimatainen K."/>
            <person name="Lipzen A."/>
            <person name="Lukacs Z."/>
            <person name="Mihaltcheva S."/>
            <person name="Morgado L.N."/>
            <person name="Niskanen T."/>
            <person name="Noordeloos M.E."/>
            <person name="Ohm R.A."/>
            <person name="Ortiz-Santana B."/>
            <person name="Ovrebo C."/>
            <person name="Racz N."/>
            <person name="Riley R."/>
            <person name="Savchenko A."/>
            <person name="Shiryaev A."/>
            <person name="Soop K."/>
            <person name="Spirin V."/>
            <person name="Szebenyi C."/>
            <person name="Tomsovsky M."/>
            <person name="Tulloss R.E."/>
            <person name="Uehling J."/>
            <person name="Grigoriev I.V."/>
            <person name="Vagvolgyi C."/>
            <person name="Papp T."/>
            <person name="Martin F.M."/>
            <person name="Miettinen O."/>
            <person name="Hibbett D.S."/>
            <person name="Nagy L.G."/>
        </authorList>
    </citation>
    <scope>NUCLEOTIDE SEQUENCE [LARGE SCALE GENOMIC DNA]</scope>
    <source>
        <strain evidence="4 5">CBS 309.79</strain>
    </source>
</reference>
<keyword evidence="5" id="KW-1185">Reference proteome</keyword>
<feature type="transmembrane region" description="Helical" evidence="2">
    <location>
        <begin position="248"/>
        <end position="268"/>
    </location>
</feature>
<dbReference type="STRING" id="1884261.A0A5C3QSL8"/>
<dbReference type="PANTHER" id="PTHR40465:SF1">
    <property type="entry name" value="DUF6534 DOMAIN-CONTAINING PROTEIN"/>
    <property type="match status" value="1"/>
</dbReference>
<feature type="region of interest" description="Disordered" evidence="1">
    <location>
        <begin position="345"/>
        <end position="369"/>
    </location>
</feature>
<keyword evidence="2" id="KW-0812">Transmembrane</keyword>
<keyword evidence="2" id="KW-0472">Membrane</keyword>
<feature type="transmembrane region" description="Helical" evidence="2">
    <location>
        <begin position="24"/>
        <end position="47"/>
    </location>
</feature>
<keyword evidence="2" id="KW-1133">Transmembrane helix</keyword>
<feature type="transmembrane region" description="Helical" evidence="2">
    <location>
        <begin position="179"/>
        <end position="199"/>
    </location>
</feature>
<dbReference type="PANTHER" id="PTHR40465">
    <property type="entry name" value="CHROMOSOME 1, WHOLE GENOME SHOTGUN SEQUENCE"/>
    <property type="match status" value="1"/>
</dbReference>
<organism evidence="4 5">
    <name type="scientific">Pterulicium gracile</name>
    <dbReference type="NCBI Taxonomy" id="1884261"/>
    <lineage>
        <taxon>Eukaryota</taxon>
        <taxon>Fungi</taxon>
        <taxon>Dikarya</taxon>
        <taxon>Basidiomycota</taxon>
        <taxon>Agaricomycotina</taxon>
        <taxon>Agaricomycetes</taxon>
        <taxon>Agaricomycetidae</taxon>
        <taxon>Agaricales</taxon>
        <taxon>Pleurotineae</taxon>
        <taxon>Pterulaceae</taxon>
        <taxon>Pterulicium</taxon>
    </lineage>
</organism>
<dbReference type="InterPro" id="IPR045339">
    <property type="entry name" value="DUF6534"/>
</dbReference>
<proteinExistence type="predicted"/>
<accession>A0A5C3QSL8</accession>
<evidence type="ECO:0000313" key="5">
    <source>
        <dbReference type="Proteomes" id="UP000305067"/>
    </source>
</evidence>
<feature type="transmembrane region" description="Helical" evidence="2">
    <location>
        <begin position="135"/>
        <end position="159"/>
    </location>
</feature>
<evidence type="ECO:0000259" key="3">
    <source>
        <dbReference type="Pfam" id="PF20152"/>
    </source>
</evidence>
<dbReference type="Proteomes" id="UP000305067">
    <property type="component" value="Unassembled WGS sequence"/>
</dbReference>
<dbReference type="AlphaFoldDB" id="A0A5C3QSL8"/>